<dbReference type="InParanoid" id="T1FEF0"/>
<feature type="domain" description="EF-hand" evidence="2">
    <location>
        <begin position="60"/>
        <end position="95"/>
    </location>
</feature>
<sequence length="102" mass="11917">MAHKASIDSTSSDATMEDLAACFDLYDKDKNGYLDRKEITIVVKEFLKADQSKKKLSKSEIDKEVKMFINMLDTNNDNKISKQEFMDFFAKHMKQEKERHSE</sequence>
<keyword evidence="5" id="KW-1185">Reference proteome</keyword>
<dbReference type="PANTHER" id="PTHR19972:SF10">
    <property type="entry name" value="CALBINDIN-32"/>
    <property type="match status" value="1"/>
</dbReference>
<dbReference type="OrthoDB" id="6229588at2759"/>
<dbReference type="EMBL" id="AMQM01006794">
    <property type="status" value="NOT_ANNOTATED_CDS"/>
    <property type="molecule type" value="Genomic_DNA"/>
</dbReference>
<evidence type="ECO:0000313" key="5">
    <source>
        <dbReference type="Proteomes" id="UP000015101"/>
    </source>
</evidence>
<reference evidence="4" key="3">
    <citation type="submission" date="2015-06" db="UniProtKB">
        <authorList>
            <consortium name="EnsemblMetazoa"/>
        </authorList>
    </citation>
    <scope>IDENTIFICATION</scope>
</reference>
<gene>
    <name evidence="4" type="primary">20207199</name>
    <name evidence="3" type="ORF">HELRODRAFT_179242</name>
</gene>
<dbReference type="SMART" id="SM00054">
    <property type="entry name" value="EFh"/>
    <property type="match status" value="2"/>
</dbReference>
<accession>T1FEF0</accession>
<dbReference type="GO" id="GO:0005509">
    <property type="term" value="F:calcium ion binding"/>
    <property type="evidence" value="ECO:0007669"/>
    <property type="project" value="InterPro"/>
</dbReference>
<dbReference type="AlphaFoldDB" id="T1FEF0"/>
<dbReference type="Proteomes" id="UP000015101">
    <property type="component" value="Unassembled WGS sequence"/>
</dbReference>
<name>T1FEF0_HELRO</name>
<dbReference type="EMBL" id="KB097519">
    <property type="protein sequence ID" value="ESN95473.1"/>
    <property type="molecule type" value="Genomic_DNA"/>
</dbReference>
<dbReference type="RefSeq" id="XP_009026345.1">
    <property type="nucleotide sequence ID" value="XM_009028097.1"/>
</dbReference>
<keyword evidence="1" id="KW-0106">Calcium</keyword>
<dbReference type="PROSITE" id="PS00018">
    <property type="entry name" value="EF_HAND_1"/>
    <property type="match status" value="2"/>
</dbReference>
<organism evidence="4 5">
    <name type="scientific">Helobdella robusta</name>
    <name type="common">Californian leech</name>
    <dbReference type="NCBI Taxonomy" id="6412"/>
    <lineage>
        <taxon>Eukaryota</taxon>
        <taxon>Metazoa</taxon>
        <taxon>Spiralia</taxon>
        <taxon>Lophotrochozoa</taxon>
        <taxon>Annelida</taxon>
        <taxon>Clitellata</taxon>
        <taxon>Hirudinea</taxon>
        <taxon>Rhynchobdellida</taxon>
        <taxon>Glossiphoniidae</taxon>
        <taxon>Helobdella</taxon>
    </lineage>
</organism>
<dbReference type="GeneID" id="20207199"/>
<dbReference type="Gene3D" id="1.10.238.10">
    <property type="entry name" value="EF-hand"/>
    <property type="match status" value="1"/>
</dbReference>
<reference evidence="3 5" key="2">
    <citation type="journal article" date="2013" name="Nature">
        <title>Insights into bilaterian evolution from three spiralian genomes.</title>
        <authorList>
            <person name="Simakov O."/>
            <person name="Marletaz F."/>
            <person name="Cho S.J."/>
            <person name="Edsinger-Gonzales E."/>
            <person name="Havlak P."/>
            <person name="Hellsten U."/>
            <person name="Kuo D.H."/>
            <person name="Larsson T."/>
            <person name="Lv J."/>
            <person name="Arendt D."/>
            <person name="Savage R."/>
            <person name="Osoegawa K."/>
            <person name="de Jong P."/>
            <person name="Grimwood J."/>
            <person name="Chapman J.A."/>
            <person name="Shapiro H."/>
            <person name="Aerts A."/>
            <person name="Otillar R.P."/>
            <person name="Terry A.Y."/>
            <person name="Boore J.L."/>
            <person name="Grigoriev I.V."/>
            <person name="Lindberg D.R."/>
            <person name="Seaver E.C."/>
            <person name="Weisblat D.A."/>
            <person name="Putnam N.H."/>
            <person name="Rokhsar D.S."/>
        </authorList>
    </citation>
    <scope>NUCLEOTIDE SEQUENCE</scope>
</reference>
<dbReference type="HOGENOM" id="CLU_2280416_0_0_1"/>
<dbReference type="EnsemblMetazoa" id="HelroT179242">
    <property type="protein sequence ID" value="HelroP179242"/>
    <property type="gene ID" value="HelroG179242"/>
</dbReference>
<dbReference type="CTD" id="20207199"/>
<dbReference type="SUPFAM" id="SSF47473">
    <property type="entry name" value="EF-hand"/>
    <property type="match status" value="1"/>
</dbReference>
<evidence type="ECO:0000259" key="2">
    <source>
        <dbReference type="PROSITE" id="PS50222"/>
    </source>
</evidence>
<dbReference type="KEGG" id="hro:HELRODRAFT_179242"/>
<reference evidence="5" key="1">
    <citation type="submission" date="2012-12" db="EMBL/GenBank/DDBJ databases">
        <authorList>
            <person name="Hellsten U."/>
            <person name="Grimwood J."/>
            <person name="Chapman J.A."/>
            <person name="Shapiro H."/>
            <person name="Aerts A."/>
            <person name="Otillar R.P."/>
            <person name="Terry A.Y."/>
            <person name="Boore J.L."/>
            <person name="Simakov O."/>
            <person name="Marletaz F."/>
            <person name="Cho S.-J."/>
            <person name="Edsinger-Gonzales E."/>
            <person name="Havlak P."/>
            <person name="Kuo D.-H."/>
            <person name="Larsson T."/>
            <person name="Lv J."/>
            <person name="Arendt D."/>
            <person name="Savage R."/>
            <person name="Osoegawa K."/>
            <person name="de Jong P."/>
            <person name="Lindberg D.R."/>
            <person name="Seaver E.C."/>
            <person name="Weisblat D.A."/>
            <person name="Putnam N.H."/>
            <person name="Grigoriev I.V."/>
            <person name="Rokhsar D.S."/>
        </authorList>
    </citation>
    <scope>NUCLEOTIDE SEQUENCE</scope>
</reference>
<evidence type="ECO:0000256" key="1">
    <source>
        <dbReference type="ARBA" id="ARBA00022837"/>
    </source>
</evidence>
<dbReference type="InterPro" id="IPR002048">
    <property type="entry name" value="EF_hand_dom"/>
</dbReference>
<proteinExistence type="predicted"/>
<dbReference type="InterPro" id="IPR011992">
    <property type="entry name" value="EF-hand-dom_pair"/>
</dbReference>
<dbReference type="Pfam" id="PF13499">
    <property type="entry name" value="EF-hand_7"/>
    <property type="match status" value="1"/>
</dbReference>
<dbReference type="PROSITE" id="PS50222">
    <property type="entry name" value="EF_HAND_2"/>
    <property type="match status" value="2"/>
</dbReference>
<evidence type="ECO:0000313" key="4">
    <source>
        <dbReference type="EnsemblMetazoa" id="HelroP179242"/>
    </source>
</evidence>
<dbReference type="PANTHER" id="PTHR19972">
    <property type="entry name" value="CALBINDIN"/>
    <property type="match status" value="1"/>
</dbReference>
<dbReference type="InterPro" id="IPR018247">
    <property type="entry name" value="EF_Hand_1_Ca_BS"/>
</dbReference>
<protein>
    <recommendedName>
        <fullName evidence="2">EF-hand domain-containing protein</fullName>
    </recommendedName>
</protein>
<dbReference type="InterPro" id="IPR051001">
    <property type="entry name" value="Calbindin_Ca-bind"/>
</dbReference>
<dbReference type="CDD" id="cd00051">
    <property type="entry name" value="EFh"/>
    <property type="match status" value="1"/>
</dbReference>
<feature type="domain" description="EF-hand" evidence="2">
    <location>
        <begin position="14"/>
        <end position="49"/>
    </location>
</feature>
<evidence type="ECO:0000313" key="3">
    <source>
        <dbReference type="EMBL" id="ESN95473.1"/>
    </source>
</evidence>